<reference evidence="2" key="2">
    <citation type="journal article" date="2015" name="Data Brief">
        <title>Shoot transcriptome of the giant reed, Arundo donax.</title>
        <authorList>
            <person name="Barrero R.A."/>
            <person name="Guerrero F.D."/>
            <person name="Moolhuijzen P."/>
            <person name="Goolsby J.A."/>
            <person name="Tidwell J."/>
            <person name="Bellgard S.E."/>
            <person name="Bellgard M.I."/>
        </authorList>
    </citation>
    <scope>NUCLEOTIDE SEQUENCE</scope>
    <source>
        <tissue evidence="2">Shoot tissue taken approximately 20 cm above the soil surface</tissue>
    </source>
</reference>
<sequence>MQRFPRPALLQLPSVSPTTRLLRAELGACSRGLWDRGRQRQHRRAKQVSEVDHGGRRARERRHRGRRGPATLSLGRRACGQWGPAGGEHKAAGSGGRRATGRARHSVGGGSW</sequence>
<reference evidence="2" key="1">
    <citation type="submission" date="2014-09" db="EMBL/GenBank/DDBJ databases">
        <authorList>
            <person name="Magalhaes I.L.F."/>
            <person name="Oliveira U."/>
            <person name="Santos F.R."/>
            <person name="Vidigal T.H.D.A."/>
            <person name="Brescovit A.D."/>
            <person name="Santos A.J."/>
        </authorList>
    </citation>
    <scope>NUCLEOTIDE SEQUENCE</scope>
    <source>
        <tissue evidence="2">Shoot tissue taken approximately 20 cm above the soil surface</tissue>
    </source>
</reference>
<dbReference type="AlphaFoldDB" id="A0A0A9AD91"/>
<protein>
    <submittedName>
        <fullName evidence="2">Uncharacterized protein</fullName>
    </submittedName>
</protein>
<name>A0A0A9AD91_ARUDO</name>
<accession>A0A0A9AD91</accession>
<evidence type="ECO:0000256" key="1">
    <source>
        <dbReference type="SAM" id="MobiDB-lite"/>
    </source>
</evidence>
<proteinExistence type="predicted"/>
<feature type="compositionally biased region" description="Basic and acidic residues" evidence="1">
    <location>
        <begin position="47"/>
        <end position="57"/>
    </location>
</feature>
<feature type="compositionally biased region" description="Basic residues" evidence="1">
    <location>
        <begin position="58"/>
        <end position="67"/>
    </location>
</feature>
<organism evidence="2">
    <name type="scientific">Arundo donax</name>
    <name type="common">Giant reed</name>
    <name type="synonym">Donax arundinaceus</name>
    <dbReference type="NCBI Taxonomy" id="35708"/>
    <lineage>
        <taxon>Eukaryota</taxon>
        <taxon>Viridiplantae</taxon>
        <taxon>Streptophyta</taxon>
        <taxon>Embryophyta</taxon>
        <taxon>Tracheophyta</taxon>
        <taxon>Spermatophyta</taxon>
        <taxon>Magnoliopsida</taxon>
        <taxon>Liliopsida</taxon>
        <taxon>Poales</taxon>
        <taxon>Poaceae</taxon>
        <taxon>PACMAD clade</taxon>
        <taxon>Arundinoideae</taxon>
        <taxon>Arundineae</taxon>
        <taxon>Arundo</taxon>
    </lineage>
</organism>
<dbReference type="EMBL" id="GBRH01249982">
    <property type="protein sequence ID" value="JAD47913.1"/>
    <property type="molecule type" value="Transcribed_RNA"/>
</dbReference>
<feature type="region of interest" description="Disordered" evidence="1">
    <location>
        <begin position="36"/>
        <end position="112"/>
    </location>
</feature>
<evidence type="ECO:0000313" key="2">
    <source>
        <dbReference type="EMBL" id="JAD47913.1"/>
    </source>
</evidence>